<evidence type="ECO:0000256" key="5">
    <source>
        <dbReference type="ARBA" id="ARBA00023136"/>
    </source>
</evidence>
<dbReference type="EMBL" id="CAIIXF020000007">
    <property type="protein sequence ID" value="CAH1789287.1"/>
    <property type="molecule type" value="Genomic_DNA"/>
</dbReference>
<comment type="caution">
    <text evidence="6">The sequence shown here is derived from an EMBL/GenBank/DDBJ whole genome shotgun (WGS) entry which is preliminary data.</text>
</comment>
<reference evidence="6" key="1">
    <citation type="submission" date="2022-03" db="EMBL/GenBank/DDBJ databases">
        <authorList>
            <person name="Martin C."/>
        </authorList>
    </citation>
    <scope>NUCLEOTIDE SEQUENCE</scope>
</reference>
<comment type="similarity">
    <text evidence="2">Belongs to the ORM family.</text>
</comment>
<evidence type="ECO:0000256" key="2">
    <source>
        <dbReference type="ARBA" id="ARBA00007649"/>
    </source>
</evidence>
<keyword evidence="7" id="KW-1185">Reference proteome</keyword>
<dbReference type="OrthoDB" id="1932233at2759"/>
<sequence length="153" mass="17698">MNVGTATSEVNPNSSYFNSKGMWVTYALLVTVFHFILLTFPFLSTAMVWTLTNCIHNLVMFLLLHMLKGTPFETSDQGKDRYLTHWEQIDHGEQFTSSRKFLTIVPIVLFFLASFYTKYSTGHFIVNAISLCFVLVPKLPQMYKVRLFGMNKY</sequence>
<evidence type="ECO:0000256" key="3">
    <source>
        <dbReference type="ARBA" id="ARBA00022692"/>
    </source>
</evidence>
<keyword evidence="3" id="KW-0812">Transmembrane</keyword>
<dbReference type="PANTHER" id="PTHR12665">
    <property type="entry name" value="ORMDL PROTEINS"/>
    <property type="match status" value="1"/>
</dbReference>
<dbReference type="AlphaFoldDB" id="A0A8J1TS55"/>
<keyword evidence="5" id="KW-0472">Membrane</keyword>
<organism evidence="6 7">
    <name type="scientific">Owenia fusiformis</name>
    <name type="common">Polychaete worm</name>
    <dbReference type="NCBI Taxonomy" id="6347"/>
    <lineage>
        <taxon>Eukaryota</taxon>
        <taxon>Metazoa</taxon>
        <taxon>Spiralia</taxon>
        <taxon>Lophotrochozoa</taxon>
        <taxon>Annelida</taxon>
        <taxon>Polychaeta</taxon>
        <taxon>Sedentaria</taxon>
        <taxon>Canalipalpata</taxon>
        <taxon>Sabellida</taxon>
        <taxon>Oweniida</taxon>
        <taxon>Oweniidae</taxon>
        <taxon>Owenia</taxon>
    </lineage>
</organism>
<evidence type="ECO:0000313" key="6">
    <source>
        <dbReference type="EMBL" id="CAH1789287.1"/>
    </source>
</evidence>
<dbReference type="GO" id="GO:2000303">
    <property type="term" value="P:regulation of ceramide biosynthetic process"/>
    <property type="evidence" value="ECO:0007669"/>
    <property type="project" value="UniProtKB-ARBA"/>
</dbReference>
<keyword evidence="4" id="KW-1133">Transmembrane helix</keyword>
<evidence type="ECO:0000256" key="4">
    <source>
        <dbReference type="ARBA" id="ARBA00022989"/>
    </source>
</evidence>
<dbReference type="Pfam" id="PF04061">
    <property type="entry name" value="ORMDL"/>
    <property type="match status" value="1"/>
</dbReference>
<dbReference type="GO" id="GO:0005789">
    <property type="term" value="C:endoplasmic reticulum membrane"/>
    <property type="evidence" value="ECO:0007669"/>
    <property type="project" value="InterPro"/>
</dbReference>
<name>A0A8J1TS55_OWEFU</name>
<dbReference type="InterPro" id="IPR007203">
    <property type="entry name" value="ORMDL"/>
</dbReference>
<proteinExistence type="inferred from homology"/>
<accession>A0A8J1TS55</accession>
<comment type="subcellular location">
    <subcellularLocation>
        <location evidence="1">Membrane</location>
        <topology evidence="1">Multi-pass membrane protein</topology>
    </subcellularLocation>
</comment>
<evidence type="ECO:0000313" key="7">
    <source>
        <dbReference type="Proteomes" id="UP000749559"/>
    </source>
</evidence>
<gene>
    <name evidence="6" type="ORF">OFUS_LOCUS14673</name>
</gene>
<dbReference type="PIRSF" id="PIRSF018147">
    <property type="entry name" value="ORMDL"/>
    <property type="match status" value="1"/>
</dbReference>
<evidence type="ECO:0000256" key="1">
    <source>
        <dbReference type="ARBA" id="ARBA00004141"/>
    </source>
</evidence>
<protein>
    <submittedName>
        <fullName evidence="6">Uncharacterized protein</fullName>
    </submittedName>
</protein>
<dbReference type="Proteomes" id="UP000749559">
    <property type="component" value="Unassembled WGS sequence"/>
</dbReference>